<comment type="caution">
    <text evidence="2">The sequence shown here is derived from an EMBL/GenBank/DDBJ whole genome shotgun (WGS) entry which is preliminary data.</text>
</comment>
<protein>
    <submittedName>
        <fullName evidence="2">Uncharacterized protein</fullName>
    </submittedName>
</protein>
<sequence>MRPKAGDGVFGPLGPTGCEQIRGRNKRRARGRGLDGAAPGGYYPALIVVWGPSKRGQQSVARVIATRRSEMGVRRGIGPYVFLSCGVGDGRIRTNCPERALPVAGTPHRPCVSYQRPASYQQPASHHRLTSRSMQMRYRSRYAYQTLPVLAAPGVNSHQCNILSLAPVVPKCDSDTADTAGAIAYRQDLPPYFSPIATLA</sequence>
<feature type="region of interest" description="Disordered" evidence="1">
    <location>
        <begin position="1"/>
        <end position="35"/>
    </location>
</feature>
<name>A0ABR4GTQ2_9EURO</name>
<gene>
    <name evidence="2" type="ORF">BJX63DRAFT_114445</name>
</gene>
<evidence type="ECO:0000256" key="1">
    <source>
        <dbReference type="SAM" id="MobiDB-lite"/>
    </source>
</evidence>
<evidence type="ECO:0000313" key="2">
    <source>
        <dbReference type="EMBL" id="KAL2802432.1"/>
    </source>
</evidence>
<dbReference type="Proteomes" id="UP001610334">
    <property type="component" value="Unassembled WGS sequence"/>
</dbReference>
<proteinExistence type="predicted"/>
<reference evidence="2 3" key="1">
    <citation type="submission" date="2024-07" db="EMBL/GenBank/DDBJ databases">
        <title>Section-level genome sequencing and comparative genomics of Aspergillus sections Usti and Cavernicolus.</title>
        <authorList>
            <consortium name="Lawrence Berkeley National Laboratory"/>
            <person name="Nybo J.L."/>
            <person name="Vesth T.C."/>
            <person name="Theobald S."/>
            <person name="Frisvad J.C."/>
            <person name="Larsen T.O."/>
            <person name="Kjaerboelling I."/>
            <person name="Rothschild-Mancinelli K."/>
            <person name="Lyhne E.K."/>
            <person name="Kogle M.E."/>
            <person name="Barry K."/>
            <person name="Clum A."/>
            <person name="Na H."/>
            <person name="Ledsgaard L."/>
            <person name="Lin J."/>
            <person name="Lipzen A."/>
            <person name="Kuo A."/>
            <person name="Riley R."/>
            <person name="Mondo S."/>
            <person name="Labutti K."/>
            <person name="Haridas S."/>
            <person name="Pangalinan J."/>
            <person name="Salamov A.A."/>
            <person name="Simmons B.A."/>
            <person name="Magnuson J.K."/>
            <person name="Chen J."/>
            <person name="Drula E."/>
            <person name="Henrissat B."/>
            <person name="Wiebenga A."/>
            <person name="Lubbers R.J."/>
            <person name="Gomes A.C."/>
            <person name="Makela M.R."/>
            <person name="Stajich J."/>
            <person name="Grigoriev I.V."/>
            <person name="Mortensen U.H."/>
            <person name="De Vries R.P."/>
            <person name="Baker S.E."/>
            <person name="Andersen M.R."/>
        </authorList>
    </citation>
    <scope>NUCLEOTIDE SEQUENCE [LARGE SCALE GENOMIC DNA]</scope>
    <source>
        <strain evidence="2 3">CBS 588.65</strain>
    </source>
</reference>
<keyword evidence="3" id="KW-1185">Reference proteome</keyword>
<organism evidence="2 3">
    <name type="scientific">Aspergillus granulosus</name>
    <dbReference type="NCBI Taxonomy" id="176169"/>
    <lineage>
        <taxon>Eukaryota</taxon>
        <taxon>Fungi</taxon>
        <taxon>Dikarya</taxon>
        <taxon>Ascomycota</taxon>
        <taxon>Pezizomycotina</taxon>
        <taxon>Eurotiomycetes</taxon>
        <taxon>Eurotiomycetidae</taxon>
        <taxon>Eurotiales</taxon>
        <taxon>Aspergillaceae</taxon>
        <taxon>Aspergillus</taxon>
        <taxon>Aspergillus subgen. Nidulantes</taxon>
    </lineage>
</organism>
<dbReference type="EMBL" id="JBFXLT010000183">
    <property type="protein sequence ID" value="KAL2802432.1"/>
    <property type="molecule type" value="Genomic_DNA"/>
</dbReference>
<accession>A0ABR4GTQ2</accession>
<evidence type="ECO:0000313" key="3">
    <source>
        <dbReference type="Proteomes" id="UP001610334"/>
    </source>
</evidence>